<dbReference type="PROSITE" id="PS50082">
    <property type="entry name" value="WD_REPEATS_2"/>
    <property type="match status" value="1"/>
</dbReference>
<dbReference type="Gene3D" id="2.130.10.10">
    <property type="entry name" value="YVTN repeat-like/Quinoprotein amine dehydrogenase"/>
    <property type="match status" value="2"/>
</dbReference>
<dbReference type="InterPro" id="IPR015943">
    <property type="entry name" value="WD40/YVTN_repeat-like_dom_sf"/>
</dbReference>
<evidence type="ECO:0000256" key="1">
    <source>
        <dbReference type="PROSITE-ProRule" id="PRU00221"/>
    </source>
</evidence>
<evidence type="ECO:0000259" key="2">
    <source>
        <dbReference type="Pfam" id="PF21031"/>
    </source>
</evidence>
<keyword evidence="4" id="KW-1185">Reference proteome</keyword>
<evidence type="ECO:0000313" key="3">
    <source>
        <dbReference type="EMBL" id="KAI1705660.1"/>
    </source>
</evidence>
<dbReference type="EMBL" id="JAKKPZ010000054">
    <property type="protein sequence ID" value="KAI1705660.1"/>
    <property type="molecule type" value="Genomic_DNA"/>
</dbReference>
<gene>
    <name evidence="3" type="ORF">DdX_13453</name>
</gene>
<feature type="domain" description="WD repeat-containing protein 54 beta-propeller" evidence="2">
    <location>
        <begin position="9"/>
        <end position="346"/>
    </location>
</feature>
<dbReference type="PANTHER" id="PTHR19879:SF9">
    <property type="entry name" value="TRANSCRIPTION INITIATION FACTOR TFIID SUBUNIT 5"/>
    <property type="match status" value="1"/>
</dbReference>
<dbReference type="SUPFAM" id="SSF50978">
    <property type="entry name" value="WD40 repeat-like"/>
    <property type="match status" value="1"/>
</dbReference>
<evidence type="ECO:0000313" key="4">
    <source>
        <dbReference type="Proteomes" id="UP001201812"/>
    </source>
</evidence>
<dbReference type="AlphaFoldDB" id="A0AAD4QZH2"/>
<dbReference type="InterPro" id="IPR001680">
    <property type="entry name" value="WD40_rpt"/>
</dbReference>
<dbReference type="InterPro" id="IPR049546">
    <property type="entry name" value="WDR54_beta_prop"/>
</dbReference>
<dbReference type="InterPro" id="IPR036322">
    <property type="entry name" value="WD40_repeat_dom_sf"/>
</dbReference>
<dbReference type="Proteomes" id="UP001201812">
    <property type="component" value="Unassembled WGS sequence"/>
</dbReference>
<dbReference type="Pfam" id="PF21031">
    <property type="entry name" value="WDR54"/>
    <property type="match status" value="1"/>
</dbReference>
<sequence length="366" mass="40373">MYEPDAEYSVKTGAAFLSNNLSVMWHEPRALTYAAFLGKNVIQFLTWNEKMEQQSCDLVTGKEKANGNVPSADNIPREREKPSTLMQVKLCLPLNRINPIAVVLSSTNVNLIDPKTRKSIFCMDSAEVVESENPATGKISLKACVFSRGITCVENLILAGTNAGEIIVIMCVGETNFQQKKSLKEHDAPITDMATCGFDLITVTGDVDGNVVVWSKGMKSVTKKISTNQQLSVLNILRKQVLCGTYIGQVFIFSITTGSLMAEVNAHSRQITSIAVAVESAYILTASEDSYIRIWKLHTRKPDAYKVEFRFAQKFDNMSIMGAEFSGPRGSGFVVSHYENTKISSFRINKRPPIASFEANEAGKET</sequence>
<feature type="repeat" description="WD" evidence="1">
    <location>
        <begin position="264"/>
        <end position="305"/>
    </location>
</feature>
<comment type="caution">
    <text evidence="3">The sequence shown here is derived from an EMBL/GenBank/DDBJ whole genome shotgun (WGS) entry which is preliminary data.</text>
</comment>
<protein>
    <submittedName>
        <fullName evidence="3">WD repeat-containing protein 54</fullName>
    </submittedName>
</protein>
<organism evidence="3 4">
    <name type="scientific">Ditylenchus destructor</name>
    <dbReference type="NCBI Taxonomy" id="166010"/>
    <lineage>
        <taxon>Eukaryota</taxon>
        <taxon>Metazoa</taxon>
        <taxon>Ecdysozoa</taxon>
        <taxon>Nematoda</taxon>
        <taxon>Chromadorea</taxon>
        <taxon>Rhabditida</taxon>
        <taxon>Tylenchina</taxon>
        <taxon>Tylenchomorpha</taxon>
        <taxon>Sphaerularioidea</taxon>
        <taxon>Anguinidae</taxon>
        <taxon>Anguininae</taxon>
        <taxon>Ditylenchus</taxon>
    </lineage>
</organism>
<dbReference type="PROSITE" id="PS50294">
    <property type="entry name" value="WD_REPEATS_REGION"/>
    <property type="match status" value="1"/>
</dbReference>
<dbReference type="SMART" id="SM00320">
    <property type="entry name" value="WD40"/>
    <property type="match status" value="2"/>
</dbReference>
<proteinExistence type="predicted"/>
<dbReference type="PANTHER" id="PTHR19879">
    <property type="entry name" value="TRANSCRIPTION INITIATION FACTOR TFIID"/>
    <property type="match status" value="1"/>
</dbReference>
<reference evidence="3" key="1">
    <citation type="submission" date="2022-01" db="EMBL/GenBank/DDBJ databases">
        <title>Genome Sequence Resource for Two Populations of Ditylenchus destructor, the Migratory Endoparasitic Phytonematode.</title>
        <authorList>
            <person name="Zhang H."/>
            <person name="Lin R."/>
            <person name="Xie B."/>
        </authorList>
    </citation>
    <scope>NUCLEOTIDE SEQUENCE</scope>
    <source>
        <strain evidence="3">BazhouSP</strain>
    </source>
</reference>
<accession>A0AAD4QZH2</accession>
<name>A0AAD4QZH2_9BILA</name>
<keyword evidence="1" id="KW-0853">WD repeat</keyword>